<feature type="signal peptide" evidence="2">
    <location>
        <begin position="1"/>
        <end position="18"/>
    </location>
</feature>
<dbReference type="InterPro" id="IPR009003">
    <property type="entry name" value="Peptidase_S1_PA"/>
</dbReference>
<feature type="chain" id="PRO_5021318615" evidence="2">
    <location>
        <begin position="19"/>
        <end position="570"/>
    </location>
</feature>
<sequence length="570" mass="63026">MLFDLFFHHSAILSTVSALSLLTVSTLPTLPTRSESPLSSFGNWGDRVRSQEDDDASSPASIASSVHDVSELEKRYYYFDIRGDDRLGPKLIFRTSKETFTPPTGPENDPRPIRLIQVDDHAQLGKDDLWAIVRDKVVELLDQRRVLFTSVDLVRFGWEDSGVDGPTKVISNVTIWVGAQDNTTTGDVAFESSQDILSLLTEHGIDDVDVAFRESEARFLTGSPLLAPVDDDDHLKNVIHPATTALGLPIAGEKTPRSQGTLGFYFRIGEDLHGVTARHVLFGLSQANECNYPPAPKRNVILMGTKAFNDLLESIQAGIGSLSNSLIFLDGPSSRSRFGGTHDKIERLKDFFAMMEKDWSNPKRRIIGHVVWAPPITGNTPPYGYTQDVCVIKLDKDKFSPNFVRNAVYLGAKIKPGKFMSMMHHRVGQFDFQYPVDRHLLELQDILTADQIRNPTTKDFDDVPVRFVIKNGYKTGTTIGRMSRFESKARKYGLTGHFDSIEATVLPYGKNQYFTAFSRGGDSGSIVAGPKGEFISLLTGGTGSSDSVDIAFNHPNALAFPGANPYFQGN</sequence>
<dbReference type="OrthoDB" id="5424209at2759"/>
<dbReference type="AlphaFoldDB" id="A0A4Y7TIG4"/>
<comment type="caution">
    <text evidence="3">The sequence shown here is derived from an EMBL/GenBank/DDBJ whole genome shotgun (WGS) entry which is preliminary data.</text>
</comment>
<keyword evidence="4" id="KW-1185">Reference proteome</keyword>
<protein>
    <submittedName>
        <fullName evidence="3">Uncharacterized protein</fullName>
    </submittedName>
</protein>
<organism evidence="3 4">
    <name type="scientific">Coprinellus micaceus</name>
    <name type="common">Glistening ink-cap mushroom</name>
    <name type="synonym">Coprinus micaceus</name>
    <dbReference type="NCBI Taxonomy" id="71717"/>
    <lineage>
        <taxon>Eukaryota</taxon>
        <taxon>Fungi</taxon>
        <taxon>Dikarya</taxon>
        <taxon>Basidiomycota</taxon>
        <taxon>Agaricomycotina</taxon>
        <taxon>Agaricomycetes</taxon>
        <taxon>Agaricomycetidae</taxon>
        <taxon>Agaricales</taxon>
        <taxon>Agaricineae</taxon>
        <taxon>Psathyrellaceae</taxon>
        <taxon>Coprinellus</taxon>
    </lineage>
</organism>
<accession>A0A4Y7TIG4</accession>
<evidence type="ECO:0000256" key="1">
    <source>
        <dbReference type="SAM" id="MobiDB-lite"/>
    </source>
</evidence>
<dbReference type="SUPFAM" id="SSF50494">
    <property type="entry name" value="Trypsin-like serine proteases"/>
    <property type="match status" value="1"/>
</dbReference>
<dbReference type="EMBL" id="QPFP01000013">
    <property type="protein sequence ID" value="TEB33279.1"/>
    <property type="molecule type" value="Genomic_DNA"/>
</dbReference>
<proteinExistence type="predicted"/>
<evidence type="ECO:0000313" key="3">
    <source>
        <dbReference type="EMBL" id="TEB33279.1"/>
    </source>
</evidence>
<gene>
    <name evidence="3" type="ORF">FA13DRAFT_1754295</name>
</gene>
<evidence type="ECO:0000313" key="4">
    <source>
        <dbReference type="Proteomes" id="UP000298030"/>
    </source>
</evidence>
<reference evidence="3 4" key="1">
    <citation type="journal article" date="2019" name="Nat. Ecol. Evol.">
        <title>Megaphylogeny resolves global patterns of mushroom evolution.</title>
        <authorList>
            <person name="Varga T."/>
            <person name="Krizsan K."/>
            <person name="Foldi C."/>
            <person name="Dima B."/>
            <person name="Sanchez-Garcia M."/>
            <person name="Sanchez-Ramirez S."/>
            <person name="Szollosi G.J."/>
            <person name="Szarkandi J.G."/>
            <person name="Papp V."/>
            <person name="Albert L."/>
            <person name="Andreopoulos W."/>
            <person name="Angelini C."/>
            <person name="Antonin V."/>
            <person name="Barry K.W."/>
            <person name="Bougher N.L."/>
            <person name="Buchanan P."/>
            <person name="Buyck B."/>
            <person name="Bense V."/>
            <person name="Catcheside P."/>
            <person name="Chovatia M."/>
            <person name="Cooper J."/>
            <person name="Damon W."/>
            <person name="Desjardin D."/>
            <person name="Finy P."/>
            <person name="Geml J."/>
            <person name="Haridas S."/>
            <person name="Hughes K."/>
            <person name="Justo A."/>
            <person name="Karasinski D."/>
            <person name="Kautmanova I."/>
            <person name="Kiss B."/>
            <person name="Kocsube S."/>
            <person name="Kotiranta H."/>
            <person name="LaButti K.M."/>
            <person name="Lechner B.E."/>
            <person name="Liimatainen K."/>
            <person name="Lipzen A."/>
            <person name="Lukacs Z."/>
            <person name="Mihaltcheva S."/>
            <person name="Morgado L.N."/>
            <person name="Niskanen T."/>
            <person name="Noordeloos M.E."/>
            <person name="Ohm R.A."/>
            <person name="Ortiz-Santana B."/>
            <person name="Ovrebo C."/>
            <person name="Racz N."/>
            <person name="Riley R."/>
            <person name="Savchenko A."/>
            <person name="Shiryaev A."/>
            <person name="Soop K."/>
            <person name="Spirin V."/>
            <person name="Szebenyi C."/>
            <person name="Tomsovsky M."/>
            <person name="Tulloss R.E."/>
            <person name="Uehling J."/>
            <person name="Grigoriev I.V."/>
            <person name="Vagvolgyi C."/>
            <person name="Papp T."/>
            <person name="Martin F.M."/>
            <person name="Miettinen O."/>
            <person name="Hibbett D.S."/>
            <person name="Nagy L.G."/>
        </authorList>
    </citation>
    <scope>NUCLEOTIDE SEQUENCE [LARGE SCALE GENOMIC DNA]</scope>
    <source>
        <strain evidence="3 4">FP101781</strain>
    </source>
</reference>
<feature type="region of interest" description="Disordered" evidence="1">
    <location>
        <begin position="31"/>
        <end position="62"/>
    </location>
</feature>
<feature type="compositionally biased region" description="Polar residues" evidence="1">
    <location>
        <begin position="33"/>
        <end position="42"/>
    </location>
</feature>
<name>A0A4Y7TIG4_COPMI</name>
<keyword evidence="2" id="KW-0732">Signal</keyword>
<dbReference type="Proteomes" id="UP000298030">
    <property type="component" value="Unassembled WGS sequence"/>
</dbReference>
<evidence type="ECO:0000256" key="2">
    <source>
        <dbReference type="SAM" id="SignalP"/>
    </source>
</evidence>